<dbReference type="Pfam" id="PF00571">
    <property type="entry name" value="CBS"/>
    <property type="match status" value="4"/>
</dbReference>
<evidence type="ECO:0000259" key="3">
    <source>
        <dbReference type="PROSITE" id="PS51371"/>
    </source>
</evidence>
<evidence type="ECO:0000256" key="2">
    <source>
        <dbReference type="PROSITE-ProRule" id="PRU00703"/>
    </source>
</evidence>
<evidence type="ECO:0000313" key="5">
    <source>
        <dbReference type="Proteomes" id="UP000278475"/>
    </source>
</evidence>
<gene>
    <name evidence="4" type="ORF">DRJ31_06095</name>
</gene>
<dbReference type="AlphaFoldDB" id="A0A497ENJ2"/>
<dbReference type="SMART" id="SM00116">
    <property type="entry name" value="CBS"/>
    <property type="match status" value="3"/>
</dbReference>
<evidence type="ECO:0000313" key="4">
    <source>
        <dbReference type="EMBL" id="RLE48963.1"/>
    </source>
</evidence>
<name>A0A497ENJ2_9CREN</name>
<dbReference type="InterPro" id="IPR000644">
    <property type="entry name" value="CBS_dom"/>
</dbReference>
<feature type="domain" description="CBS" evidence="3">
    <location>
        <begin position="9"/>
        <end position="67"/>
    </location>
</feature>
<proteinExistence type="predicted"/>
<dbReference type="PROSITE" id="PS51371">
    <property type="entry name" value="CBS"/>
    <property type="match status" value="3"/>
</dbReference>
<keyword evidence="1 2" id="KW-0129">CBS domain</keyword>
<comment type="caution">
    <text evidence="4">The sequence shown here is derived from an EMBL/GenBank/DDBJ whole genome shotgun (WGS) entry which is preliminary data.</text>
</comment>
<protein>
    <recommendedName>
        <fullName evidence="3">CBS domain-containing protein</fullName>
    </recommendedName>
</protein>
<dbReference type="EMBL" id="QMQV01000052">
    <property type="protein sequence ID" value="RLE48963.1"/>
    <property type="molecule type" value="Genomic_DNA"/>
</dbReference>
<accession>A0A497ENJ2</accession>
<dbReference type="InterPro" id="IPR046342">
    <property type="entry name" value="CBS_dom_sf"/>
</dbReference>
<dbReference type="PANTHER" id="PTHR43080">
    <property type="entry name" value="CBS DOMAIN-CONTAINING PROTEIN CBSX3, MITOCHONDRIAL"/>
    <property type="match status" value="1"/>
</dbReference>
<dbReference type="PANTHER" id="PTHR43080:SF29">
    <property type="entry name" value="OS02G0818000 PROTEIN"/>
    <property type="match status" value="1"/>
</dbReference>
<dbReference type="InterPro" id="IPR051257">
    <property type="entry name" value="Diverse_CBS-Domain"/>
</dbReference>
<dbReference type="SUPFAM" id="SSF54631">
    <property type="entry name" value="CBS-domain pair"/>
    <property type="match status" value="2"/>
</dbReference>
<dbReference type="Gene3D" id="3.10.580.10">
    <property type="entry name" value="CBS-domain"/>
    <property type="match status" value="2"/>
</dbReference>
<dbReference type="Proteomes" id="UP000278475">
    <property type="component" value="Unassembled WGS sequence"/>
</dbReference>
<organism evidence="4 5">
    <name type="scientific">Thermoproteota archaeon</name>
    <dbReference type="NCBI Taxonomy" id="2056631"/>
    <lineage>
        <taxon>Archaea</taxon>
        <taxon>Thermoproteota</taxon>
    </lineage>
</organism>
<evidence type="ECO:0000256" key="1">
    <source>
        <dbReference type="ARBA" id="ARBA00023122"/>
    </source>
</evidence>
<feature type="domain" description="CBS" evidence="3">
    <location>
        <begin position="229"/>
        <end position="280"/>
    </location>
</feature>
<sequence>MFLKVREVMNPNVVYAKVPGSTREVLELMRSKKVTGVPVVKGPGKTLAGIVTRENLLSKPDEDQLALLMTRDVLSISSDAELIDAVRLMMSKEIRRLPVTSPSGELEGILTVGDVLQKVLSKMSSGKLVKDFMRKRVLLTWQETPIPLAYLSMRALGEEITVIVDDQGKHVGVLSLSDFLALADMSLRESKSSLKVGSEGQEWDWDSSTIVYITKGELSLPKRPVREVMSKPPITIAEYESVISCAKKMVKHDVDQLIVVTAKGDVIGVIRDIDLLKLLT</sequence>
<reference evidence="4 5" key="1">
    <citation type="submission" date="2018-06" db="EMBL/GenBank/DDBJ databases">
        <title>Extensive metabolic versatility and redundancy in microbially diverse, dynamic hydrothermal sediments.</title>
        <authorList>
            <person name="Dombrowski N."/>
            <person name="Teske A."/>
            <person name="Baker B.J."/>
        </authorList>
    </citation>
    <scope>NUCLEOTIDE SEQUENCE [LARGE SCALE GENOMIC DNA]</scope>
    <source>
        <strain evidence="4">B66_G16</strain>
    </source>
</reference>
<feature type="domain" description="CBS" evidence="3">
    <location>
        <begin position="69"/>
        <end position="125"/>
    </location>
</feature>